<keyword evidence="3" id="KW-1185">Reference proteome</keyword>
<evidence type="ECO:0000256" key="1">
    <source>
        <dbReference type="SAM" id="Phobius"/>
    </source>
</evidence>
<proteinExistence type="predicted"/>
<dbReference type="Pfam" id="PF14147">
    <property type="entry name" value="Spore_YhaL"/>
    <property type="match status" value="1"/>
</dbReference>
<keyword evidence="1" id="KW-1133">Transmembrane helix</keyword>
<evidence type="ECO:0000313" key="3">
    <source>
        <dbReference type="Proteomes" id="UP000290649"/>
    </source>
</evidence>
<comment type="caution">
    <text evidence="2">The sequence shown here is derived from an EMBL/GenBank/DDBJ whole genome shotgun (WGS) entry which is preliminary data.</text>
</comment>
<evidence type="ECO:0000313" key="2">
    <source>
        <dbReference type="EMBL" id="RXI99881.1"/>
    </source>
</evidence>
<dbReference type="Proteomes" id="UP000290649">
    <property type="component" value="Unassembled WGS sequence"/>
</dbReference>
<feature type="transmembrane region" description="Helical" evidence="1">
    <location>
        <begin position="38"/>
        <end position="55"/>
    </location>
</feature>
<reference evidence="2 3" key="1">
    <citation type="journal article" date="2019" name="Int. J. Syst. Evol. Microbiol.">
        <title>Anaerobacillus alkaliphilus sp. nov., a novel alkaliphilic and moderately halophilic bacterium.</title>
        <authorList>
            <person name="Borsodi A.K."/>
            <person name="Aszalos J.M."/>
            <person name="Bihari P."/>
            <person name="Nagy I."/>
            <person name="Schumann P."/>
            <person name="Sproer C."/>
            <person name="Kovacs A.L."/>
            <person name="Boka K."/>
            <person name="Dobosy P."/>
            <person name="Ovari M."/>
            <person name="Szili-Kovacs T."/>
            <person name="Toth E."/>
        </authorList>
    </citation>
    <scope>NUCLEOTIDE SEQUENCE [LARGE SCALE GENOMIC DNA]</scope>
    <source>
        <strain evidence="2 3">B16-10</strain>
    </source>
</reference>
<dbReference type="RefSeq" id="WP_129078737.1">
    <property type="nucleotide sequence ID" value="NZ_QOUX01000042.1"/>
</dbReference>
<sequence>MNPVKFVGALIGGLLVLFVIRILLLTTPMAAFVQMSPWWVYLLIGGIFISGYLSFKYEKEDRETEQRWIEQEGEAFMEPIRKRRQDNQTIN</sequence>
<organism evidence="2 3">
    <name type="scientific">Anaerobacillus alkaliphilus</name>
    <dbReference type="NCBI Taxonomy" id="1548597"/>
    <lineage>
        <taxon>Bacteria</taxon>
        <taxon>Bacillati</taxon>
        <taxon>Bacillota</taxon>
        <taxon>Bacilli</taxon>
        <taxon>Bacillales</taxon>
        <taxon>Bacillaceae</taxon>
        <taxon>Anaerobacillus</taxon>
    </lineage>
</organism>
<keyword evidence="1" id="KW-0472">Membrane</keyword>
<gene>
    <name evidence="2" type="ORF">DS745_13460</name>
</gene>
<protein>
    <recommendedName>
        <fullName evidence="4">Sporulation protein YhaL</fullName>
    </recommendedName>
</protein>
<dbReference type="AlphaFoldDB" id="A0A4V1LGA4"/>
<evidence type="ECO:0008006" key="4">
    <source>
        <dbReference type="Google" id="ProtNLM"/>
    </source>
</evidence>
<feature type="transmembrane region" description="Helical" evidence="1">
    <location>
        <begin position="7"/>
        <end position="32"/>
    </location>
</feature>
<dbReference type="OrthoDB" id="2454520at2"/>
<name>A0A4V1LGA4_9BACI</name>
<dbReference type="InterPro" id="IPR025428">
    <property type="entry name" value="Spore_YhaL"/>
</dbReference>
<keyword evidence="1" id="KW-0812">Transmembrane</keyword>
<accession>A0A4V1LGA4</accession>
<dbReference type="EMBL" id="QOUX01000042">
    <property type="protein sequence ID" value="RXI99881.1"/>
    <property type="molecule type" value="Genomic_DNA"/>
</dbReference>